<dbReference type="GO" id="GO:0008757">
    <property type="term" value="F:S-adenosylmethionine-dependent methyltransferase activity"/>
    <property type="evidence" value="ECO:0007669"/>
    <property type="project" value="InterPro"/>
</dbReference>
<protein>
    <submittedName>
        <fullName evidence="2">Methyltransferase domain family</fullName>
    </submittedName>
</protein>
<organism evidence="2 3">
    <name type="scientific">Acaryochloris marina (strain MBIC 11017)</name>
    <dbReference type="NCBI Taxonomy" id="329726"/>
    <lineage>
        <taxon>Bacteria</taxon>
        <taxon>Bacillati</taxon>
        <taxon>Cyanobacteriota</taxon>
        <taxon>Cyanophyceae</taxon>
        <taxon>Acaryochloridales</taxon>
        <taxon>Acaryochloridaceae</taxon>
        <taxon>Acaryochloris</taxon>
    </lineage>
</organism>
<keyword evidence="2" id="KW-0808">Transferase</keyword>
<feature type="domain" description="Methyltransferase type 11" evidence="1">
    <location>
        <begin position="82"/>
        <end position="171"/>
    </location>
</feature>
<dbReference type="AlphaFoldDB" id="B0CAL6"/>
<evidence type="ECO:0000313" key="2">
    <source>
        <dbReference type="EMBL" id="ABW29082.1"/>
    </source>
</evidence>
<sequence length="299" mass="32938">MVLSAVSSSTKLPFFSAHTAITQNSDGIWAAPIQTSPAIEANSVYFGHPEWAKGYFDACHRDPVFRERWLSVMGSWDDKVVVDIGCGPGNLYASIGGSPRTIIGVDVAEGGLKMSAQIGYTPVQADAHNLPFVSEFADIVALNATLHHCEDMPTVLAEAARLVKPGGLLIVDHDPQRSAWNYQGLALMFYKMRLPIYRFFLRSLHIDSEERLTALKTEIHHRPGDGVTAELFTQTLQPKGFQVHLFPHNQTVGADILKGVQGKFPHWRYRLGQRLSGIDSLSPEAALSLMCVAQKSQQD</sequence>
<dbReference type="PANTHER" id="PTHR43861">
    <property type="entry name" value="TRANS-ACONITATE 2-METHYLTRANSFERASE-RELATED"/>
    <property type="match status" value="1"/>
</dbReference>
<dbReference type="Gene3D" id="3.40.50.150">
    <property type="entry name" value="Vaccinia Virus protein VP39"/>
    <property type="match status" value="1"/>
</dbReference>
<dbReference type="InterPro" id="IPR013216">
    <property type="entry name" value="Methyltransf_11"/>
</dbReference>
<dbReference type="SUPFAM" id="SSF53335">
    <property type="entry name" value="S-adenosyl-L-methionine-dependent methyltransferases"/>
    <property type="match status" value="1"/>
</dbReference>
<dbReference type="InterPro" id="IPR029063">
    <property type="entry name" value="SAM-dependent_MTases_sf"/>
</dbReference>
<keyword evidence="3" id="KW-1185">Reference proteome</keyword>
<accession>B0CAL6</accession>
<dbReference type="HOGENOM" id="CLU_946440_0_0_3"/>
<gene>
    <name evidence="2" type="ordered locus">AM1_4101</name>
</gene>
<dbReference type="OrthoDB" id="9778766at2"/>
<evidence type="ECO:0000259" key="1">
    <source>
        <dbReference type="Pfam" id="PF08241"/>
    </source>
</evidence>
<dbReference type="CDD" id="cd02440">
    <property type="entry name" value="AdoMet_MTases"/>
    <property type="match status" value="1"/>
</dbReference>
<keyword evidence="2" id="KW-0489">Methyltransferase</keyword>
<name>B0CAL6_ACAM1</name>
<proteinExistence type="predicted"/>
<dbReference type="EMBL" id="CP000828">
    <property type="protein sequence ID" value="ABW29082.1"/>
    <property type="molecule type" value="Genomic_DNA"/>
</dbReference>
<evidence type="ECO:0000313" key="3">
    <source>
        <dbReference type="Proteomes" id="UP000000268"/>
    </source>
</evidence>
<reference evidence="2 3" key="1">
    <citation type="journal article" date="2008" name="Proc. Natl. Acad. Sci. U.S.A.">
        <title>Niche adaptation and genome expansion in the chlorophyll d-producing cyanobacterium Acaryochloris marina.</title>
        <authorList>
            <person name="Swingley W.D."/>
            <person name="Chen M."/>
            <person name="Cheung P.C."/>
            <person name="Conrad A.L."/>
            <person name="Dejesa L.C."/>
            <person name="Hao J."/>
            <person name="Honchak B.M."/>
            <person name="Karbach L.E."/>
            <person name="Kurdoglu A."/>
            <person name="Lahiri S."/>
            <person name="Mastrian S.D."/>
            <person name="Miyashita H."/>
            <person name="Page L."/>
            <person name="Ramakrishna P."/>
            <person name="Satoh S."/>
            <person name="Sattley W.M."/>
            <person name="Shimada Y."/>
            <person name="Taylor H.L."/>
            <person name="Tomo T."/>
            <person name="Tsuchiya T."/>
            <person name="Wang Z.T."/>
            <person name="Raymond J."/>
            <person name="Mimuro M."/>
            <person name="Blankenship R.E."/>
            <person name="Touchman J.W."/>
        </authorList>
    </citation>
    <scope>NUCLEOTIDE SEQUENCE [LARGE SCALE GENOMIC DNA]</scope>
    <source>
        <strain evidence="3">MBIC 11017</strain>
    </source>
</reference>
<dbReference type="eggNOG" id="COG2226">
    <property type="taxonomic scope" value="Bacteria"/>
</dbReference>
<dbReference type="RefSeq" id="WP_012164427.1">
    <property type="nucleotide sequence ID" value="NC_009925.1"/>
</dbReference>
<dbReference type="GO" id="GO:0032259">
    <property type="term" value="P:methylation"/>
    <property type="evidence" value="ECO:0007669"/>
    <property type="project" value="UniProtKB-KW"/>
</dbReference>
<dbReference type="Pfam" id="PF08241">
    <property type="entry name" value="Methyltransf_11"/>
    <property type="match status" value="1"/>
</dbReference>
<dbReference type="KEGG" id="amr:AM1_4101"/>
<dbReference type="Proteomes" id="UP000000268">
    <property type="component" value="Chromosome"/>
</dbReference>